<organism evidence="2 3">
    <name type="scientific">Faecalibacillus faecis</name>
    <dbReference type="NCBI Taxonomy" id="1982628"/>
    <lineage>
        <taxon>Bacteria</taxon>
        <taxon>Bacillati</taxon>
        <taxon>Bacillota</taxon>
        <taxon>Erysipelotrichia</taxon>
        <taxon>Erysipelotrichales</taxon>
        <taxon>Coprobacillaceae</taxon>
        <taxon>Faecalibacillus</taxon>
    </lineage>
</organism>
<sequence length="135" mass="16084">MGKYLLKKLVITETLMIGIVSLFIVMNYFSNNTIWDLIIHDEPEDVLLYENRDATSKAKVQIYEKWSLSLFDRHIRVDITFNNLETYSYSTVCYASENLDFNNTQDVNVKWKRYIPSIYMRNHPTMTIRSIIQKE</sequence>
<evidence type="ECO:0000256" key="1">
    <source>
        <dbReference type="SAM" id="Phobius"/>
    </source>
</evidence>
<keyword evidence="3" id="KW-1185">Reference proteome</keyword>
<comment type="caution">
    <text evidence="2">The sequence shown here is derived from an EMBL/GenBank/DDBJ whole genome shotgun (WGS) entry which is preliminary data.</text>
</comment>
<dbReference type="GeneID" id="77471073"/>
<keyword evidence="1" id="KW-0812">Transmembrane</keyword>
<dbReference type="EMBL" id="PYLP01000009">
    <property type="protein sequence ID" value="PST40038.1"/>
    <property type="molecule type" value="Genomic_DNA"/>
</dbReference>
<evidence type="ECO:0000313" key="3">
    <source>
        <dbReference type="Proteomes" id="UP000241201"/>
    </source>
</evidence>
<gene>
    <name evidence="2" type="ORF">C7U55_08220</name>
</gene>
<dbReference type="Proteomes" id="UP000241201">
    <property type="component" value="Unassembled WGS sequence"/>
</dbReference>
<name>A0A2T3FXN0_9FIRM</name>
<dbReference type="AlphaFoldDB" id="A0A2T3FXN0"/>
<keyword evidence="1" id="KW-1133">Transmembrane helix</keyword>
<proteinExistence type="predicted"/>
<protein>
    <submittedName>
        <fullName evidence="2">Uncharacterized protein</fullName>
    </submittedName>
</protein>
<feature type="transmembrane region" description="Helical" evidence="1">
    <location>
        <begin position="9"/>
        <end position="29"/>
    </location>
</feature>
<dbReference type="RefSeq" id="WP_106988148.1">
    <property type="nucleotide sequence ID" value="NZ_JADPLM010000024.1"/>
</dbReference>
<reference evidence="3" key="1">
    <citation type="submission" date="2018-03" db="EMBL/GenBank/DDBJ databases">
        <title>Lachnoclostridium SNUG30370 gen.nov., sp.nov., isolated from human faeces.</title>
        <authorList>
            <person name="Seo B."/>
            <person name="Jeon K."/>
            <person name="Ko G."/>
        </authorList>
    </citation>
    <scope>NUCLEOTIDE SEQUENCE [LARGE SCALE GENOMIC DNA]</scope>
    <source>
        <strain evidence="3">SNUG30370</strain>
    </source>
</reference>
<accession>A0A2T3FXN0</accession>
<keyword evidence="1" id="KW-0472">Membrane</keyword>
<evidence type="ECO:0000313" key="2">
    <source>
        <dbReference type="EMBL" id="PST40038.1"/>
    </source>
</evidence>